<dbReference type="AlphaFoldDB" id="Q1IUP7"/>
<accession>Q1IUP7</accession>
<dbReference type="HOGENOM" id="CLU_000445_69_17_0"/>
<dbReference type="Proteomes" id="UP000002432">
    <property type="component" value="Chromosome"/>
</dbReference>
<keyword evidence="2" id="KW-0902">Two-component regulatory system</keyword>
<dbReference type="eggNOG" id="COG0745">
    <property type="taxonomic scope" value="Bacteria"/>
</dbReference>
<evidence type="ECO:0000256" key="2">
    <source>
        <dbReference type="ARBA" id="ARBA00023012"/>
    </source>
</evidence>
<protein>
    <submittedName>
        <fullName evidence="5">Response regulator receiver protein</fullName>
    </submittedName>
</protein>
<proteinExistence type="predicted"/>
<evidence type="ECO:0000256" key="1">
    <source>
        <dbReference type="ARBA" id="ARBA00022553"/>
    </source>
</evidence>
<feature type="modified residue" description="4-aspartylphosphate" evidence="3">
    <location>
        <position position="55"/>
    </location>
</feature>
<dbReference type="STRING" id="204669.Acid345_0398"/>
<dbReference type="InterPro" id="IPR001789">
    <property type="entry name" value="Sig_transdc_resp-reg_receiver"/>
</dbReference>
<evidence type="ECO:0000313" key="6">
    <source>
        <dbReference type="Proteomes" id="UP000002432"/>
    </source>
</evidence>
<dbReference type="InterPro" id="IPR011006">
    <property type="entry name" value="CheY-like_superfamily"/>
</dbReference>
<dbReference type="PANTHER" id="PTHR44591">
    <property type="entry name" value="STRESS RESPONSE REGULATOR PROTEIN 1"/>
    <property type="match status" value="1"/>
</dbReference>
<evidence type="ECO:0000313" key="5">
    <source>
        <dbReference type="EMBL" id="ABF39403.1"/>
    </source>
</evidence>
<dbReference type="EMBL" id="CP000360">
    <property type="protein sequence ID" value="ABF39403.1"/>
    <property type="molecule type" value="Genomic_DNA"/>
</dbReference>
<dbReference type="KEGG" id="aba:Acid345_0398"/>
<dbReference type="InterPro" id="IPR050595">
    <property type="entry name" value="Bact_response_regulator"/>
</dbReference>
<dbReference type="PROSITE" id="PS50110">
    <property type="entry name" value="RESPONSE_REGULATORY"/>
    <property type="match status" value="1"/>
</dbReference>
<dbReference type="Pfam" id="PF00072">
    <property type="entry name" value="Response_reg"/>
    <property type="match status" value="1"/>
</dbReference>
<dbReference type="CDD" id="cd00156">
    <property type="entry name" value="REC"/>
    <property type="match status" value="1"/>
</dbReference>
<dbReference type="Gene3D" id="3.40.50.2300">
    <property type="match status" value="1"/>
</dbReference>
<keyword evidence="1 3" id="KW-0597">Phosphoprotein</keyword>
<evidence type="ECO:0000259" key="4">
    <source>
        <dbReference type="PROSITE" id="PS50110"/>
    </source>
</evidence>
<dbReference type="OrthoDB" id="123403at2"/>
<dbReference type="GO" id="GO:0000160">
    <property type="term" value="P:phosphorelay signal transduction system"/>
    <property type="evidence" value="ECO:0007669"/>
    <property type="project" value="UniProtKB-KW"/>
</dbReference>
<gene>
    <name evidence="5" type="ordered locus">Acid345_0398</name>
</gene>
<organism evidence="5 6">
    <name type="scientific">Koribacter versatilis (strain Ellin345)</name>
    <dbReference type="NCBI Taxonomy" id="204669"/>
    <lineage>
        <taxon>Bacteria</taxon>
        <taxon>Pseudomonadati</taxon>
        <taxon>Acidobacteriota</taxon>
        <taxon>Terriglobia</taxon>
        <taxon>Terriglobales</taxon>
        <taxon>Candidatus Korobacteraceae</taxon>
        <taxon>Candidatus Korobacter</taxon>
    </lineage>
</organism>
<evidence type="ECO:0000256" key="3">
    <source>
        <dbReference type="PROSITE-ProRule" id="PRU00169"/>
    </source>
</evidence>
<sequence>MSKQPKILFVEDSIFFRKAVTQTLTNEGFEVQTAATGEEALQRAQNETPDMILLDMMLPRLDGMMVLRILRSGEKTRNIPVIVLSGNAMERDRATAQKLGISHYFRKDASPITELVTTMRAMLGVVA</sequence>
<dbReference type="SUPFAM" id="SSF52172">
    <property type="entry name" value="CheY-like"/>
    <property type="match status" value="1"/>
</dbReference>
<feature type="domain" description="Response regulatory" evidence="4">
    <location>
        <begin position="6"/>
        <end position="122"/>
    </location>
</feature>
<name>Q1IUP7_KORVE</name>
<dbReference type="PANTHER" id="PTHR44591:SF14">
    <property type="entry name" value="PROTEIN PILG"/>
    <property type="match status" value="1"/>
</dbReference>
<reference evidence="5 6" key="1">
    <citation type="journal article" date="2009" name="Appl. Environ. Microbiol.">
        <title>Three genomes from the phylum Acidobacteria provide insight into the lifestyles of these microorganisms in soils.</title>
        <authorList>
            <person name="Ward N.L."/>
            <person name="Challacombe J.F."/>
            <person name="Janssen P.H."/>
            <person name="Henrissat B."/>
            <person name="Coutinho P.M."/>
            <person name="Wu M."/>
            <person name="Xie G."/>
            <person name="Haft D.H."/>
            <person name="Sait M."/>
            <person name="Badger J."/>
            <person name="Barabote R.D."/>
            <person name="Bradley B."/>
            <person name="Brettin T.S."/>
            <person name="Brinkac L.M."/>
            <person name="Bruce D."/>
            <person name="Creasy T."/>
            <person name="Daugherty S.C."/>
            <person name="Davidsen T.M."/>
            <person name="DeBoy R.T."/>
            <person name="Detter J.C."/>
            <person name="Dodson R.J."/>
            <person name="Durkin A.S."/>
            <person name="Ganapathy A."/>
            <person name="Gwinn-Giglio M."/>
            <person name="Han C.S."/>
            <person name="Khouri H."/>
            <person name="Kiss H."/>
            <person name="Kothari S.P."/>
            <person name="Madupu R."/>
            <person name="Nelson K.E."/>
            <person name="Nelson W.C."/>
            <person name="Paulsen I."/>
            <person name="Penn K."/>
            <person name="Ren Q."/>
            <person name="Rosovitz M.J."/>
            <person name="Selengut J.D."/>
            <person name="Shrivastava S."/>
            <person name="Sullivan S.A."/>
            <person name="Tapia R."/>
            <person name="Thompson L.S."/>
            <person name="Watkins K.L."/>
            <person name="Yang Q."/>
            <person name="Yu C."/>
            <person name="Zafar N."/>
            <person name="Zhou L."/>
            <person name="Kuske C.R."/>
        </authorList>
    </citation>
    <scope>NUCLEOTIDE SEQUENCE [LARGE SCALE GENOMIC DNA]</scope>
    <source>
        <strain evidence="5 6">Ellin345</strain>
    </source>
</reference>
<keyword evidence="6" id="KW-1185">Reference proteome</keyword>
<dbReference type="SMART" id="SM00448">
    <property type="entry name" value="REC"/>
    <property type="match status" value="1"/>
</dbReference>
<dbReference type="EnsemblBacteria" id="ABF39403">
    <property type="protein sequence ID" value="ABF39403"/>
    <property type="gene ID" value="Acid345_0398"/>
</dbReference>